<accession>A0A8T0IPB9</accession>
<organism evidence="2 3">
    <name type="scientific">Ceratodon purpureus</name>
    <name type="common">Fire moss</name>
    <name type="synonym">Dicranum purpureum</name>
    <dbReference type="NCBI Taxonomy" id="3225"/>
    <lineage>
        <taxon>Eukaryota</taxon>
        <taxon>Viridiplantae</taxon>
        <taxon>Streptophyta</taxon>
        <taxon>Embryophyta</taxon>
        <taxon>Bryophyta</taxon>
        <taxon>Bryophytina</taxon>
        <taxon>Bryopsida</taxon>
        <taxon>Dicranidae</taxon>
        <taxon>Pseudoditrichales</taxon>
        <taxon>Ditrichaceae</taxon>
        <taxon>Ceratodon</taxon>
    </lineage>
</organism>
<evidence type="ECO:0000313" key="3">
    <source>
        <dbReference type="Proteomes" id="UP000822688"/>
    </source>
</evidence>
<gene>
    <name evidence="2" type="ORF">KC19_2G023800</name>
</gene>
<dbReference type="Proteomes" id="UP000822688">
    <property type="component" value="Chromosome 2"/>
</dbReference>
<protein>
    <submittedName>
        <fullName evidence="2">Uncharacterized protein</fullName>
    </submittedName>
</protein>
<evidence type="ECO:0000256" key="1">
    <source>
        <dbReference type="SAM" id="MobiDB-lite"/>
    </source>
</evidence>
<feature type="compositionally biased region" description="Gly residues" evidence="1">
    <location>
        <begin position="80"/>
        <end position="91"/>
    </location>
</feature>
<dbReference type="AlphaFoldDB" id="A0A8T0IPB9"/>
<dbReference type="EMBL" id="CM026422">
    <property type="protein sequence ID" value="KAG0585593.1"/>
    <property type="molecule type" value="Genomic_DNA"/>
</dbReference>
<proteinExistence type="predicted"/>
<evidence type="ECO:0000313" key="2">
    <source>
        <dbReference type="EMBL" id="KAG0585594.1"/>
    </source>
</evidence>
<reference evidence="2" key="1">
    <citation type="submission" date="2020-06" db="EMBL/GenBank/DDBJ databases">
        <title>WGS assembly of Ceratodon purpureus strain R40.</title>
        <authorList>
            <person name="Carey S.B."/>
            <person name="Jenkins J."/>
            <person name="Shu S."/>
            <person name="Lovell J.T."/>
            <person name="Sreedasyam A."/>
            <person name="Maumus F."/>
            <person name="Tiley G.P."/>
            <person name="Fernandez-Pozo N."/>
            <person name="Barry K."/>
            <person name="Chen C."/>
            <person name="Wang M."/>
            <person name="Lipzen A."/>
            <person name="Daum C."/>
            <person name="Saski C.A."/>
            <person name="Payton A.C."/>
            <person name="Mcbreen J.C."/>
            <person name="Conrad R.E."/>
            <person name="Kollar L.M."/>
            <person name="Olsson S."/>
            <person name="Huttunen S."/>
            <person name="Landis J.B."/>
            <person name="Wickett N.J."/>
            <person name="Johnson M.G."/>
            <person name="Rensing S.A."/>
            <person name="Grimwood J."/>
            <person name="Schmutz J."/>
            <person name="Mcdaniel S.F."/>
        </authorList>
    </citation>
    <scope>NUCLEOTIDE SEQUENCE</scope>
    <source>
        <strain evidence="2">R40</strain>
    </source>
</reference>
<name>A0A8T0IPB9_CERPU</name>
<comment type="caution">
    <text evidence="2">The sequence shown here is derived from an EMBL/GenBank/DDBJ whole genome shotgun (WGS) entry which is preliminary data.</text>
</comment>
<keyword evidence="3" id="KW-1185">Reference proteome</keyword>
<feature type="region of interest" description="Disordered" evidence="1">
    <location>
        <begin position="72"/>
        <end position="91"/>
    </location>
</feature>
<dbReference type="EMBL" id="CM026422">
    <property type="protein sequence ID" value="KAG0585594.1"/>
    <property type="molecule type" value="Genomic_DNA"/>
</dbReference>
<sequence>MKKIIHFMIKIQYQNASTKKNLQRTRITMSFYILPKSKVSKFSMPSTRRVYNMTKTNLQLVETIWLRRRREGSGKADMALGGGNRSGDGDA</sequence>